<evidence type="ECO:0000313" key="2">
    <source>
        <dbReference type="Proteomes" id="UP000499080"/>
    </source>
</evidence>
<dbReference type="AlphaFoldDB" id="A0A4Y2M1H6"/>
<keyword evidence="2" id="KW-1185">Reference proteome</keyword>
<sequence length="104" mass="11615">MRNPCGLTTAALNIHVGTLVPYGRFSALWPESCMFEIRFHRTSDVYLELVQVKSDAKCQISSGGVVRRFGEWVAGLDIVSSDNGSKLWSLSLNSPRLDSKWKLL</sequence>
<proteinExistence type="predicted"/>
<accession>A0A4Y2M1H6</accession>
<protein>
    <submittedName>
        <fullName evidence="1">Uncharacterized protein</fullName>
    </submittedName>
</protein>
<organism evidence="1 2">
    <name type="scientific">Araneus ventricosus</name>
    <name type="common">Orbweaver spider</name>
    <name type="synonym">Epeira ventricosa</name>
    <dbReference type="NCBI Taxonomy" id="182803"/>
    <lineage>
        <taxon>Eukaryota</taxon>
        <taxon>Metazoa</taxon>
        <taxon>Ecdysozoa</taxon>
        <taxon>Arthropoda</taxon>
        <taxon>Chelicerata</taxon>
        <taxon>Arachnida</taxon>
        <taxon>Araneae</taxon>
        <taxon>Araneomorphae</taxon>
        <taxon>Entelegynae</taxon>
        <taxon>Araneoidea</taxon>
        <taxon>Araneidae</taxon>
        <taxon>Araneus</taxon>
    </lineage>
</organism>
<gene>
    <name evidence="1" type="ORF">AVEN_211221_1</name>
</gene>
<reference evidence="1 2" key="1">
    <citation type="journal article" date="2019" name="Sci. Rep.">
        <title>Orb-weaving spider Araneus ventricosus genome elucidates the spidroin gene catalogue.</title>
        <authorList>
            <person name="Kono N."/>
            <person name="Nakamura H."/>
            <person name="Ohtoshi R."/>
            <person name="Moran D.A.P."/>
            <person name="Shinohara A."/>
            <person name="Yoshida Y."/>
            <person name="Fujiwara M."/>
            <person name="Mori M."/>
            <person name="Tomita M."/>
            <person name="Arakawa K."/>
        </authorList>
    </citation>
    <scope>NUCLEOTIDE SEQUENCE [LARGE SCALE GENOMIC DNA]</scope>
</reference>
<dbReference type="Proteomes" id="UP000499080">
    <property type="component" value="Unassembled WGS sequence"/>
</dbReference>
<comment type="caution">
    <text evidence="1">The sequence shown here is derived from an EMBL/GenBank/DDBJ whole genome shotgun (WGS) entry which is preliminary data.</text>
</comment>
<evidence type="ECO:0000313" key="1">
    <source>
        <dbReference type="EMBL" id="GBN20602.1"/>
    </source>
</evidence>
<dbReference type="EMBL" id="BGPR01006637">
    <property type="protein sequence ID" value="GBN20602.1"/>
    <property type="molecule type" value="Genomic_DNA"/>
</dbReference>
<name>A0A4Y2M1H6_ARAVE</name>